<accession>A0A134B5D5</accession>
<dbReference type="NCBIfam" id="TIGR01560">
    <property type="entry name" value="put_DNA_pack"/>
    <property type="match status" value="1"/>
</dbReference>
<dbReference type="CDD" id="cd08054">
    <property type="entry name" value="gp6"/>
    <property type="match status" value="1"/>
</dbReference>
<dbReference type="Proteomes" id="UP000070531">
    <property type="component" value="Unassembled WGS sequence"/>
</dbReference>
<dbReference type="EMBL" id="LSDL01000125">
    <property type="protein sequence ID" value="KXB75113.1"/>
    <property type="molecule type" value="Genomic_DNA"/>
</dbReference>
<dbReference type="Pfam" id="PF05135">
    <property type="entry name" value="Phage_connect_1"/>
    <property type="match status" value="1"/>
</dbReference>
<name>A0A134B5D5_9BACT</name>
<dbReference type="InterPro" id="IPR021146">
    <property type="entry name" value="Phage_gp6-like_head-tail"/>
</dbReference>
<protein>
    <submittedName>
        <fullName evidence="1">Putative phage DNA packaging protein</fullName>
    </submittedName>
</protein>
<evidence type="ECO:0000313" key="1">
    <source>
        <dbReference type="EMBL" id="KXB75113.1"/>
    </source>
</evidence>
<dbReference type="Gene3D" id="1.10.3230.30">
    <property type="entry name" value="Phage gp6-like head-tail connector protein"/>
    <property type="match status" value="1"/>
</dbReference>
<organism evidence="1">
    <name type="scientific">Prevotella amnii</name>
    <dbReference type="NCBI Taxonomy" id="419005"/>
    <lineage>
        <taxon>Bacteria</taxon>
        <taxon>Pseudomonadati</taxon>
        <taxon>Bacteroidota</taxon>
        <taxon>Bacteroidia</taxon>
        <taxon>Bacteroidales</taxon>
        <taxon>Prevotellaceae</taxon>
        <taxon>Prevotella</taxon>
    </lineage>
</organism>
<dbReference type="RefSeq" id="WP_060933267.1">
    <property type="nucleotide sequence ID" value="NZ_KQ960560.1"/>
</dbReference>
<comment type="caution">
    <text evidence="1">The sequence shown here is derived from an EMBL/GenBank/DDBJ whole genome shotgun (WGS) entry which is preliminary data.</text>
</comment>
<dbReference type="STRING" id="419005.HMPREF1860_01856"/>
<proteinExistence type="predicted"/>
<sequence>MIKEAVSFELFKKHTRTDDYNTDDDSLASYLKAATVHVTTATNRSEDELFEMGGGNSYPLPLQQAIFMLAAHWFNQRESVSSTQMYEVPDALQALIKPYRKLSNR</sequence>
<gene>
    <name evidence="1" type="ORF">HMPREF1860_01856</name>
</gene>
<evidence type="ECO:0000313" key="2">
    <source>
        <dbReference type="Proteomes" id="UP000070531"/>
    </source>
</evidence>
<dbReference type="AlphaFoldDB" id="A0A134B5D5"/>
<dbReference type="PATRIC" id="fig|419005.5.peg.1853"/>
<dbReference type="InterPro" id="IPR006450">
    <property type="entry name" value="Phage_HK97_gp6-like"/>
</dbReference>
<reference evidence="1 2" key="1">
    <citation type="submission" date="2016-01" db="EMBL/GenBank/DDBJ databases">
        <authorList>
            <person name="Oliw E.H."/>
        </authorList>
    </citation>
    <scope>NUCLEOTIDE SEQUENCE [LARGE SCALE GENOMIC DNA]</scope>
    <source>
        <strain evidence="1 2">DNF00307</strain>
    </source>
</reference>